<feature type="transmembrane region" description="Helical" evidence="7">
    <location>
        <begin position="85"/>
        <end position="102"/>
    </location>
</feature>
<protein>
    <submittedName>
        <fullName evidence="8">ABC transporter permease</fullName>
    </submittedName>
</protein>
<reference evidence="8 9" key="1">
    <citation type="submission" date="2019-01" db="EMBL/GenBank/DDBJ databases">
        <title>Ktedonosporobacter rubrisoli SCAWS-G2.</title>
        <authorList>
            <person name="Huang Y."/>
            <person name="Yan B."/>
        </authorList>
    </citation>
    <scope>NUCLEOTIDE SEQUENCE [LARGE SCALE GENOMIC DNA]</scope>
    <source>
        <strain evidence="8 9">SCAWS-G2</strain>
    </source>
</reference>
<evidence type="ECO:0000256" key="6">
    <source>
        <dbReference type="SAM" id="MobiDB-lite"/>
    </source>
</evidence>
<keyword evidence="9" id="KW-1185">Reference proteome</keyword>
<dbReference type="CDD" id="cd06579">
    <property type="entry name" value="TM_PBP1_transp_AraH_like"/>
    <property type="match status" value="1"/>
</dbReference>
<evidence type="ECO:0000313" key="9">
    <source>
        <dbReference type="Proteomes" id="UP000290365"/>
    </source>
</evidence>
<dbReference type="PANTHER" id="PTHR32196:SF19">
    <property type="entry name" value="GALACTOFURANOSE TRANSPORTER PERMEASE PROTEIN YTFT"/>
    <property type="match status" value="1"/>
</dbReference>
<dbReference type="GO" id="GO:0005886">
    <property type="term" value="C:plasma membrane"/>
    <property type="evidence" value="ECO:0007669"/>
    <property type="project" value="UniProtKB-SubCell"/>
</dbReference>
<evidence type="ECO:0000313" key="8">
    <source>
        <dbReference type="EMBL" id="QBD80040.1"/>
    </source>
</evidence>
<dbReference type="InterPro" id="IPR001851">
    <property type="entry name" value="ABC_transp_permease"/>
</dbReference>
<name>A0A4P6JXE5_KTERU</name>
<evidence type="ECO:0000256" key="1">
    <source>
        <dbReference type="ARBA" id="ARBA00004651"/>
    </source>
</evidence>
<feature type="transmembrane region" description="Helical" evidence="7">
    <location>
        <begin position="114"/>
        <end position="135"/>
    </location>
</feature>
<dbReference type="EMBL" id="CP035758">
    <property type="protein sequence ID" value="QBD80040.1"/>
    <property type="molecule type" value="Genomic_DNA"/>
</dbReference>
<dbReference type="GO" id="GO:0022857">
    <property type="term" value="F:transmembrane transporter activity"/>
    <property type="evidence" value="ECO:0007669"/>
    <property type="project" value="InterPro"/>
</dbReference>
<comment type="subcellular location">
    <subcellularLocation>
        <location evidence="1">Cell membrane</location>
        <topology evidence="1">Multi-pass membrane protein</topology>
    </subcellularLocation>
</comment>
<feature type="region of interest" description="Disordered" evidence="6">
    <location>
        <begin position="1"/>
        <end position="20"/>
    </location>
</feature>
<feature type="transmembrane region" description="Helical" evidence="7">
    <location>
        <begin position="142"/>
        <end position="160"/>
    </location>
</feature>
<feature type="transmembrane region" description="Helical" evidence="7">
    <location>
        <begin position="287"/>
        <end position="304"/>
    </location>
</feature>
<evidence type="ECO:0000256" key="7">
    <source>
        <dbReference type="SAM" id="Phobius"/>
    </source>
</evidence>
<evidence type="ECO:0000256" key="5">
    <source>
        <dbReference type="ARBA" id="ARBA00023136"/>
    </source>
</evidence>
<proteinExistence type="predicted"/>
<evidence type="ECO:0000256" key="3">
    <source>
        <dbReference type="ARBA" id="ARBA00022692"/>
    </source>
</evidence>
<organism evidence="8 9">
    <name type="scientific">Ktedonosporobacter rubrisoli</name>
    <dbReference type="NCBI Taxonomy" id="2509675"/>
    <lineage>
        <taxon>Bacteria</taxon>
        <taxon>Bacillati</taxon>
        <taxon>Chloroflexota</taxon>
        <taxon>Ktedonobacteria</taxon>
        <taxon>Ktedonobacterales</taxon>
        <taxon>Ktedonosporobacteraceae</taxon>
        <taxon>Ktedonosporobacter</taxon>
    </lineage>
</organism>
<dbReference type="Pfam" id="PF02653">
    <property type="entry name" value="BPD_transp_2"/>
    <property type="match status" value="1"/>
</dbReference>
<gene>
    <name evidence="8" type="ORF">EPA93_30275</name>
</gene>
<feature type="transmembrane region" description="Helical" evidence="7">
    <location>
        <begin position="31"/>
        <end position="52"/>
    </location>
</feature>
<keyword evidence="4 7" id="KW-1133">Transmembrane helix</keyword>
<feature type="transmembrane region" description="Helical" evidence="7">
    <location>
        <begin position="180"/>
        <end position="201"/>
    </location>
</feature>
<evidence type="ECO:0000256" key="2">
    <source>
        <dbReference type="ARBA" id="ARBA00022475"/>
    </source>
</evidence>
<dbReference type="RefSeq" id="WP_129891106.1">
    <property type="nucleotide sequence ID" value="NZ_CP035758.1"/>
</dbReference>
<dbReference type="PANTHER" id="PTHR32196">
    <property type="entry name" value="ABC TRANSPORTER PERMEASE PROTEIN YPHD-RELATED-RELATED"/>
    <property type="match status" value="1"/>
</dbReference>
<accession>A0A4P6JXE5</accession>
<feature type="transmembrane region" description="Helical" evidence="7">
    <location>
        <begin position="232"/>
        <end position="253"/>
    </location>
</feature>
<sequence length="334" mass="35082">MPRLDQATTPSAPALQPRAKPERWRDLGQSYGALAGCILLFLFNCLFTPHFLTLETLGINLQQMATTAIVATGMTLVIGTGGIDLSVGSVMAIAGALGPIIFLHMDNQLLGNTLAILLPILAACVCGAFNGWLITRFDIQPIIATLILFIAGRGIAQVMTNGMNQEFVNPGFEWLGKGKLLGLPFQAYVMIVIVMFFMLVVRHTTFGRYILATGGNASAARLAGIPVARTKLATYIIAGLLAGLAGLIVVALNGQSNPSQVGLNYELNAIAAVAVGGTPLIGGQAKIVGTFIGALIIQLIYTALVGNNVSADIAQVINAALILAAVYLQRQRKA</sequence>
<feature type="transmembrane region" description="Helical" evidence="7">
    <location>
        <begin position="265"/>
        <end position="282"/>
    </location>
</feature>
<dbReference type="KEGG" id="kbs:EPA93_30275"/>
<keyword evidence="2" id="KW-1003">Cell membrane</keyword>
<feature type="compositionally biased region" description="Polar residues" evidence="6">
    <location>
        <begin position="1"/>
        <end position="11"/>
    </location>
</feature>
<dbReference type="OrthoDB" id="9784538at2"/>
<keyword evidence="3 7" id="KW-0812">Transmembrane</keyword>
<evidence type="ECO:0000256" key="4">
    <source>
        <dbReference type="ARBA" id="ARBA00022989"/>
    </source>
</evidence>
<dbReference type="Proteomes" id="UP000290365">
    <property type="component" value="Chromosome"/>
</dbReference>
<keyword evidence="5 7" id="KW-0472">Membrane</keyword>
<dbReference type="AlphaFoldDB" id="A0A4P6JXE5"/>